<feature type="compositionally biased region" description="Basic and acidic residues" evidence="1">
    <location>
        <begin position="118"/>
        <end position="134"/>
    </location>
</feature>
<evidence type="ECO:0000313" key="3">
    <source>
        <dbReference type="Proteomes" id="UP001055025"/>
    </source>
</evidence>
<accession>A0AAV5B1Q6</accession>
<protein>
    <recommendedName>
        <fullName evidence="4">Helix-turn-helix domain-containing protein</fullName>
    </recommendedName>
</protein>
<keyword evidence="3" id="KW-1185">Reference proteome</keyword>
<dbReference type="EMBL" id="BQKC01000001">
    <property type="protein sequence ID" value="GJM55082.1"/>
    <property type="molecule type" value="Genomic_DNA"/>
</dbReference>
<evidence type="ECO:0000313" key="2">
    <source>
        <dbReference type="EMBL" id="GJM55082.1"/>
    </source>
</evidence>
<sequence>MEWGEGFSRTPNPWLEAMARAGCSASEVLTVAALCGRMRPEPGGGWVAGYPAAELCERLGWGERRRVQAVARLKGRGFLEPIGYAHKGRAAEYRMFPGIPYRFPAKRHEGSDPQPTGRDLKPWRLPEGERGRDP</sequence>
<dbReference type="AlphaFoldDB" id="A0AAV5B1Q6"/>
<proteinExistence type="predicted"/>
<reference evidence="2" key="1">
    <citation type="journal article" date="2022" name="Int. J. Syst. Evol. Microbiol.">
        <title>Granulimonas faecalis gen. nov., sp. nov., and Leptogranulimonas caecicola gen. nov., sp. nov., novel lactate-producing Atopobiaceae bacteria isolated from mouse intestines, and an emended description of the family Atopobiaceae.</title>
        <authorList>
            <person name="Morinaga K."/>
            <person name="Kusada H."/>
            <person name="Sakamoto S."/>
            <person name="Murakami T."/>
            <person name="Toyoda A."/>
            <person name="Mori H."/>
            <person name="Meng X.Y."/>
            <person name="Takashino M."/>
            <person name="Murotomi K."/>
            <person name="Tamaki H."/>
        </authorList>
    </citation>
    <scope>NUCLEOTIDE SEQUENCE</scope>
    <source>
        <strain evidence="2">OPF53</strain>
    </source>
</reference>
<gene>
    <name evidence="2" type="ORF">ATOP_07370</name>
</gene>
<dbReference type="Proteomes" id="UP001055025">
    <property type="component" value="Unassembled WGS sequence"/>
</dbReference>
<evidence type="ECO:0008006" key="4">
    <source>
        <dbReference type="Google" id="ProtNLM"/>
    </source>
</evidence>
<name>A0AAV5B1Q6_9ACTN</name>
<organism evidence="2 3">
    <name type="scientific">Granulimonas faecalis</name>
    <dbReference type="NCBI Taxonomy" id="2894155"/>
    <lineage>
        <taxon>Bacteria</taxon>
        <taxon>Bacillati</taxon>
        <taxon>Actinomycetota</taxon>
        <taxon>Coriobacteriia</taxon>
        <taxon>Coriobacteriales</taxon>
        <taxon>Kribbibacteriaceae</taxon>
        <taxon>Granulimonas</taxon>
    </lineage>
</organism>
<feature type="region of interest" description="Disordered" evidence="1">
    <location>
        <begin position="104"/>
        <end position="134"/>
    </location>
</feature>
<evidence type="ECO:0000256" key="1">
    <source>
        <dbReference type="SAM" id="MobiDB-lite"/>
    </source>
</evidence>
<comment type="caution">
    <text evidence="2">The sequence shown here is derived from an EMBL/GenBank/DDBJ whole genome shotgun (WGS) entry which is preliminary data.</text>
</comment>